<accession>A0A671F2B9</accession>
<dbReference type="GeneTree" id="ENSGT00940000169203"/>
<dbReference type="Gene3D" id="3.10.20.90">
    <property type="entry name" value="Phosphatidylinositol 3-kinase Catalytic Subunit, Chain A, domain 1"/>
    <property type="match status" value="1"/>
</dbReference>
<reference evidence="2" key="3">
    <citation type="submission" date="2018-12" db="EMBL/GenBank/DDBJ databases">
        <title>G10K-VGP greater horseshoe bat female genome, primary haplotype.</title>
        <authorList>
            <person name="Teeling E."/>
            <person name="Myers G."/>
            <person name="Vernes S."/>
            <person name="Pippel M."/>
            <person name="Winkler S."/>
            <person name="Fedrigo O."/>
            <person name="Rhie A."/>
            <person name="Koren S."/>
            <person name="Phillippy A."/>
            <person name="Lewin H."/>
            <person name="Damas J."/>
            <person name="Howe K."/>
            <person name="Mountcastle J."/>
            <person name="Jarvis E.D."/>
        </authorList>
    </citation>
    <scope>NUCLEOTIDE SEQUENCE [LARGE SCALE GENOMIC DNA]</scope>
</reference>
<reference evidence="1" key="5">
    <citation type="submission" date="2025-09" db="UniProtKB">
        <authorList>
            <consortium name="Ensembl"/>
        </authorList>
    </citation>
    <scope>IDENTIFICATION</scope>
</reference>
<reference evidence="1 2" key="1">
    <citation type="journal article" date="2015" name="Annu Rev Anim Biosci">
        <title>The Genome 10K Project: a way forward.</title>
        <authorList>
            <person name="Koepfli K.P."/>
            <person name="Paten B."/>
            <person name="O'Brien S.J."/>
            <person name="Koepfli K.P."/>
            <person name="Paten B."/>
            <person name="Antunes A."/>
            <person name="Belov K."/>
            <person name="Bustamante C."/>
            <person name="Castoe T.A."/>
            <person name="Clawson H."/>
            <person name="Crawford A.J."/>
            <person name="Diekhans M."/>
            <person name="Distel D."/>
            <person name="Durbin R."/>
            <person name="Earl D."/>
            <person name="Fujita M.K."/>
            <person name="Gamble T."/>
            <person name="Georges A."/>
            <person name="Gemmell N."/>
            <person name="Gilbert M.T."/>
            <person name="Graves J.M."/>
            <person name="Green R.E."/>
            <person name="Hickey G."/>
            <person name="Jarvis E.D."/>
            <person name="Johnson W."/>
            <person name="Komissarov A."/>
            <person name="Korf I."/>
            <person name="Kuhn R."/>
            <person name="Larkin D.M."/>
            <person name="Lewin H."/>
            <person name="Lopez J.V."/>
            <person name="Ma J."/>
            <person name="Marques-Bonet T."/>
            <person name="Miller W."/>
            <person name="Murphy R."/>
            <person name="Pevzner P."/>
            <person name="Shapiro B."/>
            <person name="Steiner C."/>
            <person name="Tamazian G."/>
            <person name="Venkatesh B."/>
            <person name="Wang J."/>
            <person name="Wayne R."/>
            <person name="Wiley E."/>
            <person name="Yang H."/>
            <person name="Zhang G."/>
            <person name="Haussler D."/>
            <person name="Ryder O."/>
            <person name="O'Brien S.J."/>
        </authorList>
    </citation>
    <scope>NUCLEOTIDE SEQUENCE</scope>
</reference>
<organism evidence="1 2">
    <name type="scientific">Rhinolophus ferrumequinum</name>
    <name type="common">Greater horseshoe bat</name>
    <dbReference type="NCBI Taxonomy" id="59479"/>
    <lineage>
        <taxon>Eukaryota</taxon>
        <taxon>Metazoa</taxon>
        <taxon>Chordata</taxon>
        <taxon>Craniata</taxon>
        <taxon>Vertebrata</taxon>
        <taxon>Euteleostomi</taxon>
        <taxon>Mammalia</taxon>
        <taxon>Eutheria</taxon>
        <taxon>Laurasiatheria</taxon>
        <taxon>Chiroptera</taxon>
        <taxon>Yinpterochiroptera</taxon>
        <taxon>Rhinolophoidea</taxon>
        <taxon>Rhinolophidae</taxon>
        <taxon>Rhinolophinae</taxon>
        <taxon>Rhinolophus</taxon>
    </lineage>
</organism>
<reference evidence="1" key="4">
    <citation type="submission" date="2025-08" db="UniProtKB">
        <authorList>
            <consortium name="Ensembl"/>
        </authorList>
    </citation>
    <scope>IDENTIFICATION</scope>
</reference>
<evidence type="ECO:0000313" key="1">
    <source>
        <dbReference type="Ensembl" id="ENSRFEP00010019734.1"/>
    </source>
</evidence>
<keyword evidence="2" id="KW-1185">Reference proteome</keyword>
<dbReference type="InParanoid" id="A0A671F2B9"/>
<dbReference type="InterPro" id="IPR029071">
    <property type="entry name" value="Ubiquitin-like_domsf"/>
</dbReference>
<proteinExistence type="predicted"/>
<dbReference type="Proteomes" id="UP000472240">
    <property type="component" value="Chromosome 10"/>
</dbReference>
<dbReference type="OMA" id="YCERRVC"/>
<evidence type="ECO:0000313" key="2">
    <source>
        <dbReference type="Proteomes" id="UP000472240"/>
    </source>
</evidence>
<name>A0A671F2B9_RHIFE</name>
<dbReference type="Ensembl" id="ENSRFET00010021480.1">
    <property type="protein sequence ID" value="ENSRFEP00010019734.1"/>
    <property type="gene ID" value="ENSRFEG00010013273.1"/>
</dbReference>
<reference evidence="1 2" key="2">
    <citation type="journal article" date="2018" name="Annu Rev Anim Biosci">
        <title>Bat Biology, Genomes, and the Bat1K Project: To Generate Chromosome-Level Genomes for All Living Bat Species.</title>
        <authorList>
            <person name="Teeling E.C."/>
            <person name="Vernes S.C."/>
            <person name="Davalos L.M."/>
            <person name="Ray D.A."/>
            <person name="Gilbert M.T.P."/>
            <person name="Myers E."/>
        </authorList>
    </citation>
    <scope>NUCLEOTIDE SEQUENCE</scope>
</reference>
<dbReference type="PANTHER" id="PTHR10562">
    <property type="entry name" value="SMALL UBIQUITIN-RELATED MODIFIER"/>
    <property type="match status" value="1"/>
</dbReference>
<dbReference type="SUPFAM" id="SSF54236">
    <property type="entry name" value="Ubiquitin-like"/>
    <property type="match status" value="1"/>
</dbReference>
<dbReference type="AlphaFoldDB" id="A0A671F2B9"/>
<sequence>MAYEKPKEGIKTENNDYINLKGAGQEGSVMQFKIKRYTPLSKLMKADCDNSACQ</sequence>
<protein>
    <submittedName>
        <fullName evidence="1">Uncharacterized protein</fullName>
    </submittedName>
</protein>